<dbReference type="EMBL" id="CP000319">
    <property type="protein sequence ID" value="ABE64269.1"/>
    <property type="molecule type" value="Genomic_DNA"/>
</dbReference>
<dbReference type="RefSeq" id="WP_011511911.1">
    <property type="nucleotide sequence ID" value="NC_007964.1"/>
</dbReference>
<protein>
    <submittedName>
        <fullName evidence="2">Dihydroorotase</fullName>
        <ecNumber evidence="2">3.5.2.3</ecNumber>
    </submittedName>
</protein>
<organism evidence="2 3">
    <name type="scientific">Nitrobacter hamburgensis (strain DSM 10229 / NCIMB 13809 / X14)</name>
    <dbReference type="NCBI Taxonomy" id="323097"/>
    <lineage>
        <taxon>Bacteria</taxon>
        <taxon>Pseudomonadati</taxon>
        <taxon>Pseudomonadota</taxon>
        <taxon>Alphaproteobacteria</taxon>
        <taxon>Hyphomicrobiales</taxon>
        <taxon>Nitrobacteraceae</taxon>
        <taxon>Nitrobacter</taxon>
    </lineage>
</organism>
<dbReference type="Proteomes" id="UP000001953">
    <property type="component" value="Chromosome"/>
</dbReference>
<sequence>MNPRELMGFKLADNDCDAIRFAGGAMSHKRYHLEVTSVLRIHTVVSRVPFKLKQNGKQARADASEPPALSVDENIGGQKQRRHDSNPVRVHTVNSMAKSMEKLFLPSTPCIMRLVSTLSLT</sequence>
<feature type="region of interest" description="Disordered" evidence="1">
    <location>
        <begin position="55"/>
        <end position="88"/>
    </location>
</feature>
<reference evidence="2 3" key="1">
    <citation type="submission" date="2006-03" db="EMBL/GenBank/DDBJ databases">
        <title>Complete sequence of chromosome of Nitrobacter hamburgensis X14.</title>
        <authorList>
            <consortium name="US DOE Joint Genome Institute"/>
            <person name="Copeland A."/>
            <person name="Lucas S."/>
            <person name="Lapidus A."/>
            <person name="Barry K."/>
            <person name="Detter J.C."/>
            <person name="Glavina del Rio T."/>
            <person name="Hammon N."/>
            <person name="Israni S."/>
            <person name="Dalin E."/>
            <person name="Tice H."/>
            <person name="Pitluck S."/>
            <person name="Chain P."/>
            <person name="Malfatti S."/>
            <person name="Shin M."/>
            <person name="Vergez L."/>
            <person name="Schmutz J."/>
            <person name="Larimer F."/>
            <person name="Land M."/>
            <person name="Hauser L."/>
            <person name="Kyrpides N."/>
            <person name="Ivanova N."/>
            <person name="Ward B."/>
            <person name="Arp D."/>
            <person name="Klotz M."/>
            <person name="Stein L."/>
            <person name="O'Mullan G."/>
            <person name="Starkenburg S."/>
            <person name="Sayavedra L."/>
            <person name="Poret-Peterson A.T."/>
            <person name="Gentry M.E."/>
            <person name="Bruce D."/>
            <person name="Richardson P."/>
        </authorList>
    </citation>
    <scope>NUCLEOTIDE SEQUENCE [LARGE SCALE GENOMIC DNA]</scope>
    <source>
        <strain evidence="3">DSM 10229 / NCIMB 13809 / X14</strain>
    </source>
</reference>
<evidence type="ECO:0000256" key="1">
    <source>
        <dbReference type="SAM" id="MobiDB-lite"/>
    </source>
</evidence>
<accession>Q1QHM8</accession>
<dbReference type="STRING" id="323097.Nham_3540"/>
<evidence type="ECO:0000313" key="3">
    <source>
        <dbReference type="Proteomes" id="UP000001953"/>
    </source>
</evidence>
<proteinExistence type="predicted"/>
<dbReference type="EC" id="3.5.2.3" evidence="2"/>
<keyword evidence="2" id="KW-0378">Hydrolase</keyword>
<evidence type="ECO:0000313" key="2">
    <source>
        <dbReference type="EMBL" id="ABE64269.1"/>
    </source>
</evidence>
<dbReference type="AlphaFoldDB" id="Q1QHM8"/>
<name>Q1QHM8_NITHX</name>
<gene>
    <name evidence="2" type="ordered locus">Nham_3540</name>
</gene>
<dbReference type="KEGG" id="nha:Nham_3540"/>
<keyword evidence="3" id="KW-1185">Reference proteome</keyword>
<dbReference type="HOGENOM" id="CLU_2035562_0_0_5"/>
<dbReference type="GO" id="GO:0004151">
    <property type="term" value="F:dihydroorotase activity"/>
    <property type="evidence" value="ECO:0007669"/>
    <property type="project" value="UniProtKB-EC"/>
</dbReference>